<feature type="compositionally biased region" description="Basic and acidic residues" evidence="3">
    <location>
        <begin position="582"/>
        <end position="593"/>
    </location>
</feature>
<accession>D8R1W3</accession>
<feature type="coiled-coil region" evidence="2">
    <location>
        <begin position="128"/>
        <end position="162"/>
    </location>
</feature>
<dbReference type="GO" id="GO:0009903">
    <property type="term" value="P:chloroplast avoidance movement"/>
    <property type="evidence" value="ECO:0000318"/>
    <property type="project" value="GO_Central"/>
</dbReference>
<dbReference type="Gramene" id="EFJ33621">
    <property type="protein sequence ID" value="EFJ33621"/>
    <property type="gene ID" value="SELMODRAFT_406289"/>
</dbReference>
<name>D8R1W3_SELML</name>
<dbReference type="GO" id="GO:0009904">
    <property type="term" value="P:chloroplast accumulation movement"/>
    <property type="evidence" value="ECO:0000318"/>
    <property type="project" value="GO_Central"/>
</dbReference>
<feature type="coiled-coil region" evidence="2">
    <location>
        <begin position="44"/>
        <end position="71"/>
    </location>
</feature>
<dbReference type="FunCoup" id="D8R1W3">
    <property type="interactions" value="731"/>
</dbReference>
<reference evidence="4 5" key="1">
    <citation type="journal article" date="2011" name="Science">
        <title>The Selaginella genome identifies genetic changes associated with the evolution of vascular plants.</title>
        <authorList>
            <person name="Banks J.A."/>
            <person name="Nishiyama T."/>
            <person name="Hasebe M."/>
            <person name="Bowman J.L."/>
            <person name="Gribskov M."/>
            <person name="dePamphilis C."/>
            <person name="Albert V.A."/>
            <person name="Aono N."/>
            <person name="Aoyama T."/>
            <person name="Ambrose B.A."/>
            <person name="Ashton N.W."/>
            <person name="Axtell M.J."/>
            <person name="Barker E."/>
            <person name="Barker M.S."/>
            <person name="Bennetzen J.L."/>
            <person name="Bonawitz N.D."/>
            <person name="Chapple C."/>
            <person name="Cheng C."/>
            <person name="Correa L.G."/>
            <person name="Dacre M."/>
            <person name="DeBarry J."/>
            <person name="Dreyer I."/>
            <person name="Elias M."/>
            <person name="Engstrom E.M."/>
            <person name="Estelle M."/>
            <person name="Feng L."/>
            <person name="Finet C."/>
            <person name="Floyd S.K."/>
            <person name="Frommer W.B."/>
            <person name="Fujita T."/>
            <person name="Gramzow L."/>
            <person name="Gutensohn M."/>
            <person name="Harholt J."/>
            <person name="Hattori M."/>
            <person name="Heyl A."/>
            <person name="Hirai T."/>
            <person name="Hiwatashi Y."/>
            <person name="Ishikawa M."/>
            <person name="Iwata M."/>
            <person name="Karol K.G."/>
            <person name="Koehler B."/>
            <person name="Kolukisaoglu U."/>
            <person name="Kubo M."/>
            <person name="Kurata T."/>
            <person name="Lalonde S."/>
            <person name="Li K."/>
            <person name="Li Y."/>
            <person name="Litt A."/>
            <person name="Lyons E."/>
            <person name="Manning G."/>
            <person name="Maruyama T."/>
            <person name="Michael T.P."/>
            <person name="Mikami K."/>
            <person name="Miyazaki S."/>
            <person name="Morinaga S."/>
            <person name="Murata T."/>
            <person name="Mueller-Roeber B."/>
            <person name="Nelson D.R."/>
            <person name="Obara M."/>
            <person name="Oguri Y."/>
            <person name="Olmstead R.G."/>
            <person name="Onodera N."/>
            <person name="Petersen B.L."/>
            <person name="Pils B."/>
            <person name="Prigge M."/>
            <person name="Rensing S.A."/>
            <person name="Riano-Pachon D.M."/>
            <person name="Roberts A.W."/>
            <person name="Sato Y."/>
            <person name="Scheller H.V."/>
            <person name="Schulz B."/>
            <person name="Schulz C."/>
            <person name="Shakirov E.V."/>
            <person name="Shibagaki N."/>
            <person name="Shinohara N."/>
            <person name="Shippen D.E."/>
            <person name="Soerensen I."/>
            <person name="Sotooka R."/>
            <person name="Sugimoto N."/>
            <person name="Sugita M."/>
            <person name="Sumikawa N."/>
            <person name="Tanurdzic M."/>
            <person name="Theissen G."/>
            <person name="Ulvskov P."/>
            <person name="Wakazuki S."/>
            <person name="Weng J.K."/>
            <person name="Willats W.W."/>
            <person name="Wipf D."/>
            <person name="Wolf P.G."/>
            <person name="Yang L."/>
            <person name="Zimmer A.D."/>
            <person name="Zhu Q."/>
            <person name="Mitros T."/>
            <person name="Hellsten U."/>
            <person name="Loque D."/>
            <person name="Otillar R."/>
            <person name="Salamov A."/>
            <person name="Schmutz J."/>
            <person name="Shapiro H."/>
            <person name="Lindquist E."/>
            <person name="Lucas S."/>
            <person name="Rokhsar D."/>
            <person name="Grigoriev I.V."/>
        </authorList>
    </citation>
    <scope>NUCLEOTIDE SEQUENCE [LARGE SCALE GENOMIC DNA]</scope>
</reference>
<sequence length="622" mass="67496">MADHSPPPVAGEIDTTAPFESVKAAVNLFGEIADSKALKFPSAEKRASLELQQLRENLAATRQQLSQAQTSKNALFQELLETKRLVEFKTSQLANVLSSKPSSSEVARQAEETYTQIDAVSNVVQEKYEEAVANLATTEMEVERLNAEIESSVAALEEQQQGHQGEEKNSVLAENATEPPQIVDNTEGLKNELAATKESEEKLLEEIAGLRSKLDKVKAEVEEARVSETKATKAAGDAAQELANLRSKLDTLVEEKNMLAALSESLRDQLVKAKMELEALKDAAESEALPSSSASAELQKVRTELAALVALEAKAKDTIAGVSQALQKVTFEADESRLAAEAALEEAHKAKQELEEAKAAAFTAESRLEAATREAAAAKAGESMALAELKMLYEKKSSVEDISSPSDKEALGKSKKECDNLRKRLQEAEELAEMKVAAALAKVDAAKASEREIRAKLEAVRGEVETNRSMAKQALHRAETAEAAKSAIENELRRRRRPADHSTGVASSTTYRGGSPLQAGATVQTPDRRMEPPHHHTMARRSLDYTATDHSFVSADVSAESIAQLLQLKVSPLKTSLPIAENPEKSDKSDKSEKKKKSKPFMKLGSYLSRRKSSVGSTSPRM</sequence>
<protein>
    <recommendedName>
        <fullName evidence="6">WEB family protein</fullName>
    </recommendedName>
</protein>
<keyword evidence="5" id="KW-1185">Reference proteome</keyword>
<organism evidence="5">
    <name type="scientific">Selaginella moellendorffii</name>
    <name type="common">Spikemoss</name>
    <dbReference type="NCBI Taxonomy" id="88036"/>
    <lineage>
        <taxon>Eukaryota</taxon>
        <taxon>Viridiplantae</taxon>
        <taxon>Streptophyta</taxon>
        <taxon>Embryophyta</taxon>
        <taxon>Tracheophyta</taxon>
        <taxon>Lycopodiopsida</taxon>
        <taxon>Selaginellales</taxon>
        <taxon>Selaginellaceae</taxon>
        <taxon>Selaginella</taxon>
    </lineage>
</organism>
<dbReference type="HOGENOM" id="CLU_441734_0_0_1"/>
<dbReference type="PANTHER" id="PTHR32054">
    <property type="entry name" value="HEAVY CHAIN, PUTATIVE, EXPRESSED-RELATED-RELATED"/>
    <property type="match status" value="1"/>
</dbReference>
<dbReference type="OrthoDB" id="1933125at2759"/>
<dbReference type="STRING" id="88036.D8R1W3"/>
<feature type="coiled-coil region" evidence="2">
    <location>
        <begin position="186"/>
        <end position="287"/>
    </location>
</feature>
<evidence type="ECO:0000313" key="5">
    <source>
        <dbReference type="Proteomes" id="UP000001514"/>
    </source>
</evidence>
<evidence type="ECO:0000256" key="2">
    <source>
        <dbReference type="SAM" id="Coils"/>
    </source>
</evidence>
<dbReference type="OMA" id="CMTILEL"/>
<evidence type="ECO:0008006" key="6">
    <source>
        <dbReference type="Google" id="ProtNLM"/>
    </source>
</evidence>
<keyword evidence="2" id="KW-0175">Coiled coil</keyword>
<evidence type="ECO:0000256" key="1">
    <source>
        <dbReference type="ARBA" id="ARBA00005485"/>
    </source>
</evidence>
<evidence type="ECO:0000313" key="4">
    <source>
        <dbReference type="EMBL" id="EFJ33621.1"/>
    </source>
</evidence>
<dbReference type="GO" id="GO:0005829">
    <property type="term" value="C:cytosol"/>
    <property type="evidence" value="ECO:0000318"/>
    <property type="project" value="GO_Central"/>
</dbReference>
<feature type="region of interest" description="Disordered" evidence="3">
    <location>
        <begin position="462"/>
        <end position="542"/>
    </location>
</feature>
<dbReference type="eggNOG" id="ENOG502QQFI">
    <property type="taxonomic scope" value="Eukaryota"/>
</dbReference>
<feature type="coiled-coil region" evidence="2">
    <location>
        <begin position="411"/>
        <end position="438"/>
    </location>
</feature>
<dbReference type="InterPro" id="IPR008545">
    <property type="entry name" value="Web"/>
</dbReference>
<dbReference type="Proteomes" id="UP000001514">
    <property type="component" value="Unassembled WGS sequence"/>
</dbReference>
<dbReference type="PANTHER" id="PTHR32054:SF31">
    <property type="entry name" value="PROTEIN WEAK CHLOROPLAST MOVEMENT UNDER BLUE LIGHT 1"/>
    <property type="match status" value="1"/>
</dbReference>
<evidence type="ECO:0000256" key="3">
    <source>
        <dbReference type="SAM" id="MobiDB-lite"/>
    </source>
</evidence>
<dbReference type="Pfam" id="PF05701">
    <property type="entry name" value="WEMBL"/>
    <property type="match status" value="1"/>
</dbReference>
<feature type="compositionally biased region" description="Basic and acidic residues" evidence="3">
    <location>
        <begin position="476"/>
        <end position="492"/>
    </location>
</feature>
<dbReference type="AlphaFoldDB" id="D8R1W3"/>
<gene>
    <name evidence="4" type="ORF">SELMODRAFT_406289</name>
</gene>
<proteinExistence type="inferred from homology"/>
<dbReference type="EMBL" id="GL377570">
    <property type="protein sequence ID" value="EFJ33621.1"/>
    <property type="molecule type" value="Genomic_DNA"/>
</dbReference>
<feature type="region of interest" description="Disordered" evidence="3">
    <location>
        <begin position="571"/>
        <end position="622"/>
    </location>
</feature>
<comment type="similarity">
    <text evidence="1">Belongs to the WEB family.</text>
</comment>
<dbReference type="InParanoid" id="D8R1W3"/>
<feature type="coiled-coil region" evidence="2">
    <location>
        <begin position="333"/>
        <end position="374"/>
    </location>
</feature>
<dbReference type="KEGG" id="smo:SELMODRAFT_406289"/>